<reference evidence="4 5" key="1">
    <citation type="journal article" date="2020" name="BMC Genomics">
        <title>Correction to: Identification and distribution of gene clusters required for synthesis of sphingolipid metabolism inhibitors in diverse species of the filamentous fungus Fusarium.</title>
        <authorList>
            <person name="Kim H.S."/>
            <person name="Lohmar J.M."/>
            <person name="Busman M."/>
            <person name="Brown D.W."/>
            <person name="Naumann T.A."/>
            <person name="Divon H.H."/>
            <person name="Lysoe E."/>
            <person name="Uhlig S."/>
            <person name="Proctor R.H."/>
        </authorList>
    </citation>
    <scope>NUCLEOTIDE SEQUENCE [LARGE SCALE GENOMIC DNA]</scope>
    <source>
        <strain evidence="4 5">NRRL 25214</strain>
    </source>
</reference>
<dbReference type="Proteomes" id="UP000573603">
    <property type="component" value="Unassembled WGS sequence"/>
</dbReference>
<evidence type="ECO:0000256" key="2">
    <source>
        <dbReference type="ARBA" id="ARBA00023242"/>
    </source>
</evidence>
<dbReference type="PANTHER" id="PTHR37534">
    <property type="entry name" value="TRANSCRIPTIONAL ACTIVATOR PROTEIN UGA3"/>
    <property type="match status" value="1"/>
</dbReference>
<dbReference type="GO" id="GO:0045944">
    <property type="term" value="P:positive regulation of transcription by RNA polymerase II"/>
    <property type="evidence" value="ECO:0007669"/>
    <property type="project" value="TreeGrafter"/>
</dbReference>
<proteinExistence type="predicted"/>
<gene>
    <name evidence="4" type="ORF">FANTH_5320</name>
</gene>
<dbReference type="GO" id="GO:0000976">
    <property type="term" value="F:transcription cis-regulatory region binding"/>
    <property type="evidence" value="ECO:0007669"/>
    <property type="project" value="TreeGrafter"/>
</dbReference>
<evidence type="ECO:0000313" key="4">
    <source>
        <dbReference type="EMBL" id="KAF5249439.1"/>
    </source>
</evidence>
<evidence type="ECO:0000256" key="1">
    <source>
        <dbReference type="ARBA" id="ARBA00004123"/>
    </source>
</evidence>
<dbReference type="AlphaFoldDB" id="A0A8H5E6Z2"/>
<accession>A0A8H5E6Z2</accession>
<feature type="region of interest" description="Disordered" evidence="3">
    <location>
        <begin position="290"/>
        <end position="327"/>
    </location>
</feature>
<organism evidence="4 5">
    <name type="scientific">Fusarium anthophilum</name>
    <dbReference type="NCBI Taxonomy" id="48485"/>
    <lineage>
        <taxon>Eukaryota</taxon>
        <taxon>Fungi</taxon>
        <taxon>Dikarya</taxon>
        <taxon>Ascomycota</taxon>
        <taxon>Pezizomycotina</taxon>
        <taxon>Sordariomycetes</taxon>
        <taxon>Hypocreomycetidae</taxon>
        <taxon>Hypocreales</taxon>
        <taxon>Nectriaceae</taxon>
        <taxon>Fusarium</taxon>
        <taxon>Fusarium fujikuroi species complex</taxon>
    </lineage>
</organism>
<dbReference type="GO" id="GO:0003700">
    <property type="term" value="F:DNA-binding transcription factor activity"/>
    <property type="evidence" value="ECO:0007669"/>
    <property type="project" value="TreeGrafter"/>
</dbReference>
<protein>
    <submittedName>
        <fullName evidence="4">Uncharacterized protein</fullName>
    </submittedName>
</protein>
<feature type="region of interest" description="Disordered" evidence="3">
    <location>
        <begin position="1"/>
        <end position="43"/>
    </location>
</feature>
<name>A0A8H5E6Z2_9HYPO</name>
<feature type="compositionally biased region" description="Polar residues" evidence="3">
    <location>
        <begin position="317"/>
        <end position="327"/>
    </location>
</feature>
<dbReference type="EMBL" id="JABEVY010000114">
    <property type="protein sequence ID" value="KAF5249439.1"/>
    <property type="molecule type" value="Genomic_DNA"/>
</dbReference>
<comment type="subcellular location">
    <subcellularLocation>
        <location evidence="1">Nucleus</location>
    </subcellularLocation>
</comment>
<comment type="caution">
    <text evidence="4">The sequence shown here is derived from an EMBL/GenBank/DDBJ whole genome shotgun (WGS) entry which is preliminary data.</text>
</comment>
<keyword evidence="2" id="KW-0539">Nucleus</keyword>
<evidence type="ECO:0000313" key="5">
    <source>
        <dbReference type="Proteomes" id="UP000573603"/>
    </source>
</evidence>
<dbReference type="GO" id="GO:0005634">
    <property type="term" value="C:nucleus"/>
    <property type="evidence" value="ECO:0007669"/>
    <property type="project" value="UniProtKB-SubCell"/>
</dbReference>
<dbReference type="InterPro" id="IPR021858">
    <property type="entry name" value="Fun_TF"/>
</dbReference>
<dbReference type="PANTHER" id="PTHR37534:SF7">
    <property type="entry name" value="TRANSCRIPTIONAL ACTIVATOR PROTEIN UGA3"/>
    <property type="match status" value="1"/>
</dbReference>
<dbReference type="Pfam" id="PF11951">
    <property type="entry name" value="Fungal_trans_2"/>
    <property type="match status" value="1"/>
</dbReference>
<sequence length="750" mass="85100">MANSDDVRLSDPKASVGIHIDPTDSDSSKSIPSTKDGEAVATRRSIFDDPDMARRYQPRSDWENLHRFDPSERWTFNEERKVVRKIDKRIMIFACVMFMALELDRSNLSQAELDPPWPWLQSVQVWKLPFMIYLYVVDMSTVNRWVSFAVLTLLLGSPTAHAIQVSWNSRNSNTVRLRTVSAAVYNMSVQSAGIIASNVYRKDDAPRYREGNKNLLAIIALNITLYLLTRTYYIWRNKSRDKIWDSMDDEQKKHYLDTTKDEGNKRLDFRPCDATAASIMDLNNKNFIYVSPSTPRPGPSKATSPPPDQNIDEPEWITTSPPEDPESSQLVVSQRQISMPPLTPSVEFFGHLSPLHRSGLQYFTERTVKVLAPHPQIFDELCELILPMAVFNEPLLQGIVALAATHRLATCKTSEEQSSQALIVAGFQALSSRSLCQKLSECDEDQQLIPLLAASRALFVCEVFASEPSPDRWSVHFRGARGLISRIHDKGLSQNPTDELRFLLRWFDMTESLVCHSMSDLAPQQSSIPSPTTLASDTDDEPVYIDMYLARTKDLLGVFKEIARLCHINNDETASETSSHGGQVEAEVWWLLHYLHSIIDRDQANPPPVMSIRGRVLSVAEVREYRLSNQIWQLTGLLLIHRRLRHERRSSPLVQKLVNQILECSERLTLRDGLTPVTLLTPPLFFAGCDALGDDRPRIKTSLQGVSTALGLLNTQRALEILEQYWKADPGVDDDVADRSWPKISQFLPY</sequence>
<feature type="compositionally biased region" description="Pro residues" evidence="3">
    <location>
        <begin position="294"/>
        <end position="308"/>
    </location>
</feature>
<evidence type="ECO:0000256" key="3">
    <source>
        <dbReference type="SAM" id="MobiDB-lite"/>
    </source>
</evidence>
<keyword evidence="5" id="KW-1185">Reference proteome</keyword>
<feature type="compositionally biased region" description="Basic and acidic residues" evidence="3">
    <location>
        <begin position="1"/>
        <end position="11"/>
    </location>
</feature>